<feature type="compositionally biased region" description="Basic and acidic residues" evidence="1">
    <location>
        <begin position="42"/>
        <end position="53"/>
    </location>
</feature>
<protein>
    <submittedName>
        <fullName evidence="2">Uncharacterized protein</fullName>
    </submittedName>
</protein>
<evidence type="ECO:0000313" key="3">
    <source>
        <dbReference type="Proteomes" id="UP001159405"/>
    </source>
</evidence>
<sequence>RRWKTRLPSPKSCLSWNNCLLLRRDEKGNLKLEDVGSSAGSDDPREQVRHHIL</sequence>
<reference evidence="2 3" key="1">
    <citation type="submission" date="2022-05" db="EMBL/GenBank/DDBJ databases">
        <authorList>
            <consortium name="Genoscope - CEA"/>
            <person name="William W."/>
        </authorList>
    </citation>
    <scope>NUCLEOTIDE SEQUENCE [LARGE SCALE GENOMIC DNA]</scope>
</reference>
<evidence type="ECO:0000256" key="1">
    <source>
        <dbReference type="SAM" id="MobiDB-lite"/>
    </source>
</evidence>
<feature type="non-terminal residue" evidence="2">
    <location>
        <position position="1"/>
    </location>
</feature>
<comment type="caution">
    <text evidence="2">The sequence shown here is derived from an EMBL/GenBank/DDBJ whole genome shotgun (WGS) entry which is preliminary data.</text>
</comment>
<feature type="region of interest" description="Disordered" evidence="1">
    <location>
        <begin position="32"/>
        <end position="53"/>
    </location>
</feature>
<organism evidence="2 3">
    <name type="scientific">Porites lobata</name>
    <dbReference type="NCBI Taxonomy" id="104759"/>
    <lineage>
        <taxon>Eukaryota</taxon>
        <taxon>Metazoa</taxon>
        <taxon>Cnidaria</taxon>
        <taxon>Anthozoa</taxon>
        <taxon>Hexacorallia</taxon>
        <taxon>Scleractinia</taxon>
        <taxon>Fungiina</taxon>
        <taxon>Poritidae</taxon>
        <taxon>Porites</taxon>
    </lineage>
</organism>
<accession>A0ABN8S033</accession>
<keyword evidence="3" id="KW-1185">Reference proteome</keyword>
<proteinExistence type="predicted"/>
<name>A0ABN8S033_9CNID</name>
<dbReference type="EMBL" id="CALNXK010000378">
    <property type="protein sequence ID" value="CAH3184184.1"/>
    <property type="molecule type" value="Genomic_DNA"/>
</dbReference>
<gene>
    <name evidence="2" type="ORF">PLOB_00029749</name>
</gene>
<dbReference type="Proteomes" id="UP001159405">
    <property type="component" value="Unassembled WGS sequence"/>
</dbReference>
<evidence type="ECO:0000313" key="2">
    <source>
        <dbReference type="EMBL" id="CAH3184184.1"/>
    </source>
</evidence>